<keyword evidence="2" id="KW-1185">Reference proteome</keyword>
<feature type="non-terminal residue" evidence="1">
    <location>
        <position position="337"/>
    </location>
</feature>
<accession>A0ACC3DN21</accession>
<evidence type="ECO:0000313" key="1">
    <source>
        <dbReference type="EMBL" id="KAK3077982.1"/>
    </source>
</evidence>
<comment type="caution">
    <text evidence="1">The sequence shown here is derived from an EMBL/GenBank/DDBJ whole genome shotgun (WGS) entry which is preliminary data.</text>
</comment>
<evidence type="ECO:0000313" key="2">
    <source>
        <dbReference type="Proteomes" id="UP001186974"/>
    </source>
</evidence>
<gene>
    <name evidence="1" type="ORF">LTS18_008747</name>
</gene>
<reference evidence="1" key="1">
    <citation type="submission" date="2024-09" db="EMBL/GenBank/DDBJ databases">
        <title>Black Yeasts Isolated from many extreme environments.</title>
        <authorList>
            <person name="Coleine C."/>
            <person name="Stajich J.E."/>
            <person name="Selbmann L."/>
        </authorList>
    </citation>
    <scope>NUCLEOTIDE SEQUENCE</scope>
    <source>
        <strain evidence="1">CCFEE 5737</strain>
    </source>
</reference>
<protein>
    <submittedName>
        <fullName evidence="1">Uncharacterized protein</fullName>
    </submittedName>
</protein>
<dbReference type="EMBL" id="JAWDJW010002312">
    <property type="protein sequence ID" value="KAK3077982.1"/>
    <property type="molecule type" value="Genomic_DNA"/>
</dbReference>
<organism evidence="1 2">
    <name type="scientific">Coniosporium uncinatum</name>
    <dbReference type="NCBI Taxonomy" id="93489"/>
    <lineage>
        <taxon>Eukaryota</taxon>
        <taxon>Fungi</taxon>
        <taxon>Dikarya</taxon>
        <taxon>Ascomycota</taxon>
        <taxon>Pezizomycotina</taxon>
        <taxon>Dothideomycetes</taxon>
        <taxon>Dothideomycetes incertae sedis</taxon>
        <taxon>Coniosporium</taxon>
    </lineage>
</organism>
<dbReference type="Proteomes" id="UP001186974">
    <property type="component" value="Unassembled WGS sequence"/>
</dbReference>
<proteinExistence type="predicted"/>
<sequence length="337" mass="36193">MRLRNPLVLSLLSLAAGPTTPVQAQEQEQGFRTDVTTYDLIILQGTPGSISAAVAAAKQNKTSLILERTDHVGGLVTNGLGATDVATPALAGGFFKDFANRVRRYYVERYGEGSNQTRTCQGGLHFETQAAEAVLGDMLGEVGEWVTVLTGRQFDFSPENLTLSAGGEVIEAISVTNLLNGTSETYRGRFFIDASYEGDLIAAAGVPFLLGRESNTTYGEPGAGKTYKLWQGGECPGTTHQGDNKIQSYNYRLCLTSNASISTPFTMQPNSYNRSEFASLVSDVKSGLNNVASSQLTPEQLQSNIDRANANERPIPDIMPGIRRLTNNVAVPNGKVD</sequence>
<name>A0ACC3DN21_9PEZI</name>